<dbReference type="GO" id="GO:0016788">
    <property type="term" value="F:hydrolase activity, acting on ester bonds"/>
    <property type="evidence" value="ECO:0007669"/>
    <property type="project" value="InterPro"/>
</dbReference>
<dbReference type="InterPro" id="IPR001087">
    <property type="entry name" value="GDSL"/>
</dbReference>
<dbReference type="GO" id="GO:0016042">
    <property type="term" value="P:lipid catabolic process"/>
    <property type="evidence" value="ECO:0007669"/>
    <property type="project" value="UniProtKB-KW"/>
</dbReference>
<dbReference type="CDD" id="cd01837">
    <property type="entry name" value="SGNH_plant_lipase_like"/>
    <property type="match status" value="1"/>
</dbReference>
<dbReference type="GO" id="GO:0005576">
    <property type="term" value="C:extracellular region"/>
    <property type="evidence" value="ECO:0007669"/>
    <property type="project" value="UniProtKB-SubCell"/>
</dbReference>
<evidence type="ECO:0000256" key="4">
    <source>
        <dbReference type="ARBA" id="ARBA00022729"/>
    </source>
</evidence>
<evidence type="ECO:0000256" key="6">
    <source>
        <dbReference type="ARBA" id="ARBA00022963"/>
    </source>
</evidence>
<keyword evidence="4" id="KW-0732">Signal</keyword>
<dbReference type="InterPro" id="IPR051238">
    <property type="entry name" value="GDSL_esterase/lipase"/>
</dbReference>
<evidence type="ECO:0000256" key="7">
    <source>
        <dbReference type="ARBA" id="ARBA00023098"/>
    </source>
</evidence>
<comment type="similarity">
    <text evidence="2">Belongs to the 'GDSL' lipolytic enzyme family.</text>
</comment>
<reference evidence="8" key="1">
    <citation type="journal article" date="2014" name="Nat. Commun.">
        <title>Genome sequence of mungbean and insights into evolution within Vigna species.</title>
        <authorList>
            <person name="Kang Y.J."/>
            <person name="Kim S.K."/>
            <person name="Kim M.Y."/>
            <person name="Lestari P."/>
            <person name="Kim K.H."/>
            <person name="Ha B.K."/>
            <person name="Jun T.H."/>
            <person name="Hwang W.J."/>
            <person name="Lee T."/>
            <person name="Lee J."/>
            <person name="Shim S."/>
            <person name="Yoon M.Y."/>
            <person name="Jang Y.E."/>
            <person name="Han K.S."/>
            <person name="Taeprayoon P."/>
            <person name="Yoon N."/>
            <person name="Somta P."/>
            <person name="Tanya P."/>
            <person name="Kim K.S."/>
            <person name="Gwag J.G."/>
            <person name="Moon J.K."/>
            <person name="Lee Y.H."/>
            <person name="Park B.S."/>
            <person name="Bombarely A."/>
            <person name="Doyle J.J."/>
            <person name="Jackson S.A."/>
            <person name="Schafleitner R."/>
            <person name="Srinives P."/>
            <person name="Varshney R.K."/>
            <person name="Lee S.H."/>
        </authorList>
    </citation>
    <scope>NUCLEOTIDE SEQUENCE [LARGE SCALE GENOMIC DNA]</scope>
    <source>
        <strain evidence="8">cv. VC1973A</strain>
    </source>
</reference>
<keyword evidence="6" id="KW-0442">Lipid degradation</keyword>
<dbReference type="Gene3D" id="3.40.50.1110">
    <property type="entry name" value="SGNH hydrolase"/>
    <property type="match status" value="1"/>
</dbReference>
<dbReference type="STRING" id="3916.A0A1S3TIR8"/>
<evidence type="ECO:0000313" key="8">
    <source>
        <dbReference type="Proteomes" id="UP000087766"/>
    </source>
</evidence>
<comment type="subcellular location">
    <subcellularLocation>
        <location evidence="1">Secreted</location>
    </subcellularLocation>
</comment>
<keyword evidence="3" id="KW-0964">Secreted</keyword>
<evidence type="ECO:0000313" key="9">
    <source>
        <dbReference type="RefSeq" id="XP_014493645.2"/>
    </source>
</evidence>
<evidence type="ECO:0000256" key="2">
    <source>
        <dbReference type="ARBA" id="ARBA00008668"/>
    </source>
</evidence>
<organism evidence="8 9">
    <name type="scientific">Vigna radiata var. radiata</name>
    <name type="common">Mung bean</name>
    <name type="synonym">Phaseolus aureus</name>
    <dbReference type="NCBI Taxonomy" id="3916"/>
    <lineage>
        <taxon>Eukaryota</taxon>
        <taxon>Viridiplantae</taxon>
        <taxon>Streptophyta</taxon>
        <taxon>Embryophyta</taxon>
        <taxon>Tracheophyta</taxon>
        <taxon>Spermatophyta</taxon>
        <taxon>Magnoliopsida</taxon>
        <taxon>eudicotyledons</taxon>
        <taxon>Gunneridae</taxon>
        <taxon>Pentapetalae</taxon>
        <taxon>rosids</taxon>
        <taxon>fabids</taxon>
        <taxon>Fabales</taxon>
        <taxon>Fabaceae</taxon>
        <taxon>Papilionoideae</taxon>
        <taxon>50 kb inversion clade</taxon>
        <taxon>NPAAA clade</taxon>
        <taxon>indigoferoid/millettioid clade</taxon>
        <taxon>Phaseoleae</taxon>
        <taxon>Vigna</taxon>
    </lineage>
</organism>
<keyword evidence="8" id="KW-1185">Reference proteome</keyword>
<dbReference type="PANTHER" id="PTHR45650:SF8">
    <property type="entry name" value="GDSL ESTERASE_LIPASE"/>
    <property type="match status" value="1"/>
</dbReference>
<protein>
    <submittedName>
        <fullName evidence="9">GDSL esterase/lipase At1g71250</fullName>
    </submittedName>
</protein>
<name>A0A1S3TIR8_VIGRR</name>
<dbReference type="RefSeq" id="XP_014493645.2">
    <property type="nucleotide sequence ID" value="XM_014638159.2"/>
</dbReference>
<dbReference type="InterPro" id="IPR035669">
    <property type="entry name" value="SGNH_plant_lipase-like"/>
</dbReference>
<dbReference type="PANTHER" id="PTHR45650">
    <property type="entry name" value="GDSL-LIKE LIPASE/ACYLHYDROLASE-RELATED"/>
    <property type="match status" value="1"/>
</dbReference>
<keyword evidence="5" id="KW-0378">Hydrolase</keyword>
<keyword evidence="7" id="KW-0443">Lipid metabolism</keyword>
<proteinExistence type="inferred from homology"/>
<gene>
    <name evidence="9" type="primary">LOC106755925</name>
</gene>
<evidence type="ECO:0000256" key="5">
    <source>
        <dbReference type="ARBA" id="ARBA00022801"/>
    </source>
</evidence>
<dbReference type="InterPro" id="IPR036514">
    <property type="entry name" value="SGNH_hydro_sf"/>
</dbReference>
<accession>A0A1S3TIR8</accession>
<dbReference type="Pfam" id="PF00657">
    <property type="entry name" value="Lipase_GDSL"/>
    <property type="match status" value="1"/>
</dbReference>
<evidence type="ECO:0000256" key="3">
    <source>
        <dbReference type="ARBA" id="ARBA00022525"/>
    </source>
</evidence>
<evidence type="ECO:0000256" key="1">
    <source>
        <dbReference type="ARBA" id="ARBA00004613"/>
    </source>
</evidence>
<dbReference type="GeneID" id="106755925"/>
<dbReference type="KEGG" id="vra:106755925"/>
<sequence length="383" mass="42427">MKMVTSKNNQKHFVFRKMGIWEHARASAVAMLLLLLCLNEIAHVNSQRVPALFVFGDSLVEVGNNNFLNTIARANFFPYGIDFNGGATGRFSNGRSLVDFIGEMLGVPSPPPFADPSTTGSRILNGVNYASGASGILDESGRNYGDRFTMNRQIQNFESTLNQYRTMMNPAALSQFLAKSIAIVVTGNNDYINNYLIPGLYNSSYNYNAQQYGSLLVNNLGRQILALHSMGIRKLLIAGIGPLGCIPNIRAIGLTPPGRCMDSVNQMVGFFNVGLRSMVEQLNRDHPDSIFVYANTYHVLGDILNNPARYQFNVVDRACCGVGRNRGQISCLPLEIPCLNRKQTVFWDAFHPSESTIYVFAWRAVNGPQDDCYPVNLKQMALI</sequence>
<dbReference type="OrthoDB" id="1600564at2759"/>
<reference evidence="9" key="2">
    <citation type="submission" date="2025-08" db="UniProtKB">
        <authorList>
            <consortium name="RefSeq"/>
        </authorList>
    </citation>
    <scope>IDENTIFICATION</scope>
    <source>
        <tissue evidence="9">Leaf</tissue>
    </source>
</reference>
<dbReference type="AlphaFoldDB" id="A0A1S3TIR8"/>
<dbReference type="Proteomes" id="UP000087766">
    <property type="component" value="Chromosome 2"/>
</dbReference>